<dbReference type="Pfam" id="PF13630">
    <property type="entry name" value="SdpI"/>
    <property type="match status" value="1"/>
</dbReference>
<gene>
    <name evidence="2" type="ORF">NCTC13150_01117</name>
</gene>
<organism evidence="2 3">
    <name type="scientific">Urinicoccus massiliensis</name>
    <dbReference type="NCBI Taxonomy" id="1723382"/>
    <lineage>
        <taxon>Bacteria</taxon>
        <taxon>Bacillati</taxon>
        <taxon>Bacillota</taxon>
        <taxon>Tissierellia</taxon>
        <taxon>Tissierellales</taxon>
        <taxon>Peptoniphilaceae</taxon>
        <taxon>Urinicoccus</taxon>
    </lineage>
</organism>
<evidence type="ECO:0000313" key="3">
    <source>
        <dbReference type="Proteomes" id="UP000377798"/>
    </source>
</evidence>
<dbReference type="RefSeq" id="WP_131749214.1">
    <property type="nucleotide sequence ID" value="NZ_CAACYI010000001.1"/>
</dbReference>
<name>A0A8H2M7I7_9FIRM</name>
<dbReference type="AlphaFoldDB" id="A0A8H2M7I7"/>
<comment type="caution">
    <text evidence="2">The sequence shown here is derived from an EMBL/GenBank/DDBJ whole genome shotgun (WGS) entry which is preliminary data.</text>
</comment>
<dbReference type="Proteomes" id="UP000377798">
    <property type="component" value="Unassembled WGS sequence"/>
</dbReference>
<dbReference type="EMBL" id="CAACYI010000001">
    <property type="protein sequence ID" value="VFB16567.1"/>
    <property type="molecule type" value="Genomic_DNA"/>
</dbReference>
<dbReference type="InterPro" id="IPR025962">
    <property type="entry name" value="SdpI/YhfL"/>
</dbReference>
<accession>A0A8H2M7I7</accession>
<sequence>MGFWIFMFIVTLLIPAALLLIWYLCPKLKTINNVSGYRTKRSMHNQDTWDFAQKYSSKISLYMFFPSLILAIAIMPTVISKPIDRIGWIGLGITIIQMMSFIVIMISTEKALKKHFDENGNKV</sequence>
<evidence type="ECO:0008006" key="4">
    <source>
        <dbReference type="Google" id="ProtNLM"/>
    </source>
</evidence>
<evidence type="ECO:0000313" key="2">
    <source>
        <dbReference type="EMBL" id="VFB16567.1"/>
    </source>
</evidence>
<reference evidence="2 3" key="1">
    <citation type="submission" date="2019-02" db="EMBL/GenBank/DDBJ databases">
        <authorList>
            <consortium name="Pathogen Informatics"/>
        </authorList>
    </citation>
    <scope>NUCLEOTIDE SEQUENCE [LARGE SCALE GENOMIC DNA]</scope>
    <source>
        <strain evidence="2 3">3012STDY7089603</strain>
    </source>
</reference>
<keyword evidence="1" id="KW-0812">Transmembrane</keyword>
<keyword evidence="1" id="KW-0472">Membrane</keyword>
<feature type="transmembrane region" description="Helical" evidence="1">
    <location>
        <begin position="6"/>
        <end position="25"/>
    </location>
</feature>
<keyword evidence="3" id="KW-1185">Reference proteome</keyword>
<feature type="transmembrane region" description="Helical" evidence="1">
    <location>
        <begin position="59"/>
        <end position="79"/>
    </location>
</feature>
<feature type="transmembrane region" description="Helical" evidence="1">
    <location>
        <begin position="85"/>
        <end position="106"/>
    </location>
</feature>
<proteinExistence type="predicted"/>
<protein>
    <recommendedName>
        <fullName evidence="4">SdpI family protein</fullName>
    </recommendedName>
</protein>
<evidence type="ECO:0000256" key="1">
    <source>
        <dbReference type="SAM" id="Phobius"/>
    </source>
</evidence>
<keyword evidence="1" id="KW-1133">Transmembrane helix</keyword>